<dbReference type="EMBL" id="JBHMEW010000044">
    <property type="protein sequence ID" value="MFB9211184.1"/>
    <property type="molecule type" value="Genomic_DNA"/>
</dbReference>
<keyword evidence="3" id="KW-0067">ATP-binding</keyword>
<dbReference type="GO" id="GO:0017168">
    <property type="term" value="F:5-oxoprolinase (ATP-hydrolyzing) activity"/>
    <property type="evidence" value="ECO:0007669"/>
    <property type="project" value="UniProtKB-EC"/>
</dbReference>
<dbReference type="EC" id="3.5.2.9" evidence="5"/>
<evidence type="ECO:0000313" key="5">
    <source>
        <dbReference type="EMBL" id="MFB9211184.1"/>
    </source>
</evidence>
<proteinExistence type="predicted"/>
<dbReference type="Gene3D" id="2.40.100.10">
    <property type="entry name" value="Cyclophilin-like"/>
    <property type="match status" value="1"/>
</dbReference>
<comment type="caution">
    <text evidence="5">The sequence shown here is derived from an EMBL/GenBank/DDBJ whole genome shotgun (WGS) entry which is preliminary data.</text>
</comment>
<protein>
    <submittedName>
        <fullName evidence="5">5-oxoprolinase subunit PxpB</fullName>
        <ecNumber evidence="5">3.5.2.9</ecNumber>
    </submittedName>
</protein>
<keyword evidence="1" id="KW-0547">Nucleotide-binding</keyword>
<keyword evidence="2 5" id="KW-0378">Hydrolase</keyword>
<name>A0ABV5J5G2_9BACT</name>
<evidence type="ECO:0000256" key="2">
    <source>
        <dbReference type="ARBA" id="ARBA00022801"/>
    </source>
</evidence>
<dbReference type="PANTHER" id="PTHR34698">
    <property type="entry name" value="5-OXOPROLINASE SUBUNIT B"/>
    <property type="match status" value="1"/>
</dbReference>
<organism evidence="5 6">
    <name type="scientific">Echinicola jeungdonensis</name>
    <dbReference type="NCBI Taxonomy" id="709343"/>
    <lineage>
        <taxon>Bacteria</taxon>
        <taxon>Pseudomonadati</taxon>
        <taxon>Bacteroidota</taxon>
        <taxon>Cytophagia</taxon>
        <taxon>Cytophagales</taxon>
        <taxon>Cyclobacteriaceae</taxon>
        <taxon>Echinicola</taxon>
    </lineage>
</organism>
<dbReference type="SMART" id="SM00796">
    <property type="entry name" value="AHS1"/>
    <property type="match status" value="1"/>
</dbReference>
<dbReference type="Pfam" id="PF02682">
    <property type="entry name" value="CT_C_D"/>
    <property type="match status" value="1"/>
</dbReference>
<dbReference type="InterPro" id="IPR010016">
    <property type="entry name" value="PxpB"/>
</dbReference>
<gene>
    <name evidence="5" type="primary">pxpB</name>
    <name evidence="5" type="ORF">ACFFUR_05155</name>
</gene>
<dbReference type="NCBIfam" id="TIGR00370">
    <property type="entry name" value="5-oxoprolinase subunit PxpB"/>
    <property type="match status" value="1"/>
</dbReference>
<dbReference type="SUPFAM" id="SSF50891">
    <property type="entry name" value="Cyclophilin-like"/>
    <property type="match status" value="1"/>
</dbReference>
<dbReference type="PANTHER" id="PTHR34698:SF2">
    <property type="entry name" value="5-OXOPROLINASE SUBUNIT B"/>
    <property type="match status" value="1"/>
</dbReference>
<reference evidence="5 6" key="1">
    <citation type="submission" date="2024-09" db="EMBL/GenBank/DDBJ databases">
        <authorList>
            <person name="Sun Q."/>
            <person name="Mori K."/>
        </authorList>
    </citation>
    <scope>NUCLEOTIDE SEQUENCE [LARGE SCALE GENOMIC DNA]</scope>
    <source>
        <strain evidence="5 6">CECT 7682</strain>
    </source>
</reference>
<evidence type="ECO:0000256" key="3">
    <source>
        <dbReference type="ARBA" id="ARBA00022840"/>
    </source>
</evidence>
<dbReference type="InterPro" id="IPR003833">
    <property type="entry name" value="CT_C_D"/>
</dbReference>
<dbReference type="RefSeq" id="WP_290249127.1">
    <property type="nucleotide sequence ID" value="NZ_JAUFQT010000002.1"/>
</dbReference>
<keyword evidence="6" id="KW-1185">Reference proteome</keyword>
<dbReference type="SUPFAM" id="SSF160467">
    <property type="entry name" value="PH0987 N-terminal domain-like"/>
    <property type="match status" value="1"/>
</dbReference>
<evidence type="ECO:0000256" key="1">
    <source>
        <dbReference type="ARBA" id="ARBA00022741"/>
    </source>
</evidence>
<sequence>MPYSLNYKFIAPKIIEISWPDIVKKEILLEIMRMKKRVLTAWKDELLDIIMGYHRLSLHFNHEVDLNHIIPEFEEFYQEGPTSKPSRRKCWKIPVCYQGKDLDRVSQKTGLDQEEIISLHQSNSYLLHFYGFMPGFMYLGGLNEKLFAPRKEVPDPLIEKGSVAIGGKQTGIYPMDSPGGWNIIGKTPILLFDIKSPQPVFAQPGDEISFYSIGKEEFMDLQQKIKHQHIQPKHEPAHASY</sequence>
<evidence type="ECO:0000313" key="6">
    <source>
        <dbReference type="Proteomes" id="UP001589654"/>
    </source>
</evidence>
<feature type="domain" description="Carboxyltransferase" evidence="4">
    <location>
        <begin position="5"/>
        <end position="202"/>
    </location>
</feature>
<accession>A0ABV5J5G2</accession>
<evidence type="ECO:0000259" key="4">
    <source>
        <dbReference type="SMART" id="SM00796"/>
    </source>
</evidence>
<dbReference type="InterPro" id="IPR029000">
    <property type="entry name" value="Cyclophilin-like_dom_sf"/>
</dbReference>
<dbReference type="Proteomes" id="UP001589654">
    <property type="component" value="Unassembled WGS sequence"/>
</dbReference>